<accession>A0A8R1UQA3</accession>
<reference evidence="2" key="1">
    <citation type="journal article" date="2008" name="Nat. Genet.">
        <title>The Pristionchus pacificus genome provides a unique perspective on nematode lifestyle and parasitism.</title>
        <authorList>
            <person name="Dieterich C."/>
            <person name="Clifton S.W."/>
            <person name="Schuster L.N."/>
            <person name="Chinwalla A."/>
            <person name="Delehaunty K."/>
            <person name="Dinkelacker I."/>
            <person name="Fulton L."/>
            <person name="Fulton R."/>
            <person name="Godfrey J."/>
            <person name="Minx P."/>
            <person name="Mitreva M."/>
            <person name="Roeseler W."/>
            <person name="Tian H."/>
            <person name="Witte H."/>
            <person name="Yang S.P."/>
            <person name="Wilson R.K."/>
            <person name="Sommer R.J."/>
        </authorList>
    </citation>
    <scope>NUCLEOTIDE SEQUENCE [LARGE SCALE GENOMIC DNA]</scope>
    <source>
        <strain evidence="2">PS312</strain>
    </source>
</reference>
<name>A0A2A6BLS3_PRIPA</name>
<accession>A0A2A6BLS3</accession>
<sequence length="58" mass="6508">MSMIWMGARVRASSSFERVLQGERDEADSLQGHGALRVVTRVASQRHRALQTALQRSI</sequence>
<gene>
    <name evidence="1" type="primary">WBGene00274338</name>
</gene>
<keyword evidence="2" id="KW-1185">Reference proteome</keyword>
<dbReference type="AlphaFoldDB" id="A0A2A6BLS3"/>
<dbReference type="EnsemblMetazoa" id="PPA35969.1">
    <property type="protein sequence ID" value="PPA35969.1"/>
    <property type="gene ID" value="WBGene00274338"/>
</dbReference>
<proteinExistence type="predicted"/>
<evidence type="ECO:0000313" key="2">
    <source>
        <dbReference type="Proteomes" id="UP000005239"/>
    </source>
</evidence>
<reference evidence="1" key="2">
    <citation type="submission" date="2022-06" db="UniProtKB">
        <authorList>
            <consortium name="EnsemblMetazoa"/>
        </authorList>
    </citation>
    <scope>IDENTIFICATION</scope>
    <source>
        <strain evidence="1">PS312</strain>
    </source>
</reference>
<organism evidence="1 2">
    <name type="scientific">Pristionchus pacificus</name>
    <name type="common">Parasitic nematode worm</name>
    <dbReference type="NCBI Taxonomy" id="54126"/>
    <lineage>
        <taxon>Eukaryota</taxon>
        <taxon>Metazoa</taxon>
        <taxon>Ecdysozoa</taxon>
        <taxon>Nematoda</taxon>
        <taxon>Chromadorea</taxon>
        <taxon>Rhabditida</taxon>
        <taxon>Rhabditina</taxon>
        <taxon>Diplogasteromorpha</taxon>
        <taxon>Diplogasteroidea</taxon>
        <taxon>Neodiplogasteridae</taxon>
        <taxon>Pristionchus</taxon>
    </lineage>
</organism>
<evidence type="ECO:0000313" key="1">
    <source>
        <dbReference type="EnsemblMetazoa" id="PPA35969.1"/>
    </source>
</evidence>
<protein>
    <submittedName>
        <fullName evidence="1">Uncharacterized protein</fullName>
    </submittedName>
</protein>
<dbReference type="Proteomes" id="UP000005239">
    <property type="component" value="Unassembled WGS sequence"/>
</dbReference>